<comment type="cofactor">
    <cofactor evidence="2">
        <name>Mg(2+)</name>
        <dbReference type="ChEBI" id="CHEBI:18420"/>
    </cofactor>
</comment>
<dbReference type="AlphaFoldDB" id="A0A0G1WGZ3"/>
<dbReference type="Proteomes" id="UP000034057">
    <property type="component" value="Unassembled WGS sequence"/>
</dbReference>
<dbReference type="GO" id="GO:0006508">
    <property type="term" value="P:proteolysis"/>
    <property type="evidence" value="ECO:0007669"/>
    <property type="project" value="UniProtKB-KW"/>
</dbReference>
<evidence type="ECO:0000256" key="5">
    <source>
        <dbReference type="ARBA" id="ARBA00022438"/>
    </source>
</evidence>
<comment type="similarity">
    <text evidence="4">Belongs to the peptidase M29 family.</text>
</comment>
<dbReference type="GO" id="GO:0008237">
    <property type="term" value="F:metallopeptidase activity"/>
    <property type="evidence" value="ECO:0007669"/>
    <property type="project" value="UniProtKB-KW"/>
</dbReference>
<accession>A0A0G1WGZ3</accession>
<dbReference type="PANTHER" id="PTHR34448">
    <property type="entry name" value="AMINOPEPTIDASE"/>
    <property type="match status" value="1"/>
</dbReference>
<evidence type="ECO:0000256" key="8">
    <source>
        <dbReference type="ARBA" id="ARBA00022801"/>
    </source>
</evidence>
<evidence type="ECO:0000256" key="9">
    <source>
        <dbReference type="ARBA" id="ARBA00023049"/>
    </source>
</evidence>
<keyword evidence="5" id="KW-0031">Aminopeptidase</keyword>
<evidence type="ECO:0000313" key="11">
    <source>
        <dbReference type="Proteomes" id="UP000034057"/>
    </source>
</evidence>
<evidence type="ECO:0000256" key="4">
    <source>
        <dbReference type="ARBA" id="ARBA00008236"/>
    </source>
</evidence>
<comment type="caution">
    <text evidence="10">The sequence shown here is derived from an EMBL/GenBank/DDBJ whole genome shotgun (WGS) entry which is preliminary data.</text>
</comment>
<keyword evidence="8" id="KW-0378">Hydrolase</keyword>
<evidence type="ECO:0000256" key="1">
    <source>
        <dbReference type="ARBA" id="ARBA00001941"/>
    </source>
</evidence>
<feature type="non-terminal residue" evidence="10">
    <location>
        <position position="219"/>
    </location>
</feature>
<keyword evidence="9 10" id="KW-0482">Metalloprotease</keyword>
<dbReference type="Gene3D" id="3.40.1830.10">
    <property type="entry name" value="Thermophilic metalloprotease (M29)"/>
    <property type="match status" value="1"/>
</dbReference>
<dbReference type="SUPFAM" id="SSF144052">
    <property type="entry name" value="Thermophilic metalloprotease-like"/>
    <property type="match status" value="1"/>
</dbReference>
<dbReference type="InterPro" id="IPR000787">
    <property type="entry name" value="Peptidase_M29"/>
</dbReference>
<protein>
    <submittedName>
        <fullName evidence="10">Thermophilic metalloprotease (M29) superfamily</fullName>
    </submittedName>
</protein>
<gene>
    <name evidence="10" type="ORF">UY59_C0022G0010</name>
</gene>
<dbReference type="InterPro" id="IPR035097">
    <property type="entry name" value="M29_N-terminal"/>
</dbReference>
<name>A0A0G1WGZ3_9BACT</name>
<evidence type="ECO:0000313" key="10">
    <source>
        <dbReference type="EMBL" id="KKW17900.1"/>
    </source>
</evidence>
<dbReference type="Pfam" id="PF02073">
    <property type="entry name" value="Peptidase_M29"/>
    <property type="match status" value="1"/>
</dbReference>
<evidence type="ECO:0000256" key="7">
    <source>
        <dbReference type="ARBA" id="ARBA00022723"/>
    </source>
</evidence>
<organism evidence="10 11">
    <name type="scientific">Candidatus Kaiserbacteria bacterium GW2011_GWA1_50_28</name>
    <dbReference type="NCBI Taxonomy" id="1618668"/>
    <lineage>
        <taxon>Bacteria</taxon>
        <taxon>Candidatus Kaiseribacteriota</taxon>
    </lineage>
</organism>
<comment type="cofactor">
    <cofactor evidence="1">
        <name>Co(2+)</name>
        <dbReference type="ChEBI" id="CHEBI:48828"/>
    </cofactor>
</comment>
<dbReference type="EMBL" id="LCQO01000022">
    <property type="protein sequence ID" value="KKW17900.1"/>
    <property type="molecule type" value="Genomic_DNA"/>
</dbReference>
<sequence length="219" mass="25047">MSYTPNDTILKKYANVLVNFALGGGKGIKKGEVVRVSASESAKPLFIAVCNTIVDAGGHVLSHYGPDDEQGDKRRNISASRYFYEHAEPHQLDFFPKEYLKGVVDQMDHSVFLLAEKDPHALKGIDPKKIMQRGVALKPFMDWRHKKEWAGKFTWTIALFGTSAMAKEAGLSEKEYWNQIIKACFLDERNPIAKWKQVYRDIEKYRSRLNKLSPQIDRL</sequence>
<dbReference type="PANTHER" id="PTHR34448:SF1">
    <property type="entry name" value="BLL6088 PROTEIN"/>
    <property type="match status" value="1"/>
</dbReference>
<evidence type="ECO:0000256" key="2">
    <source>
        <dbReference type="ARBA" id="ARBA00001946"/>
    </source>
</evidence>
<keyword evidence="6 10" id="KW-0645">Protease</keyword>
<dbReference type="GO" id="GO:0046872">
    <property type="term" value="F:metal ion binding"/>
    <property type="evidence" value="ECO:0007669"/>
    <property type="project" value="UniProtKB-KW"/>
</dbReference>
<reference evidence="10 11" key="1">
    <citation type="journal article" date="2015" name="Nature">
        <title>rRNA introns, odd ribosomes, and small enigmatic genomes across a large radiation of phyla.</title>
        <authorList>
            <person name="Brown C.T."/>
            <person name="Hug L.A."/>
            <person name="Thomas B.C."/>
            <person name="Sharon I."/>
            <person name="Castelle C.J."/>
            <person name="Singh A."/>
            <person name="Wilkins M.J."/>
            <person name="Williams K.H."/>
            <person name="Banfield J.F."/>
        </authorList>
    </citation>
    <scope>NUCLEOTIDE SEQUENCE [LARGE SCALE GENOMIC DNA]</scope>
</reference>
<evidence type="ECO:0000256" key="3">
    <source>
        <dbReference type="ARBA" id="ARBA00001947"/>
    </source>
</evidence>
<evidence type="ECO:0000256" key="6">
    <source>
        <dbReference type="ARBA" id="ARBA00022670"/>
    </source>
</evidence>
<keyword evidence="7" id="KW-0479">Metal-binding</keyword>
<proteinExistence type="inferred from homology"/>
<dbReference type="InterPro" id="IPR052170">
    <property type="entry name" value="M29_Exopeptidase"/>
</dbReference>
<dbReference type="GO" id="GO:0004177">
    <property type="term" value="F:aminopeptidase activity"/>
    <property type="evidence" value="ECO:0007669"/>
    <property type="project" value="UniProtKB-KW"/>
</dbReference>
<comment type="cofactor">
    <cofactor evidence="3">
        <name>Zn(2+)</name>
        <dbReference type="ChEBI" id="CHEBI:29105"/>
    </cofactor>
</comment>